<organism evidence="10">
    <name type="scientific">hydrothermal vent metagenome</name>
    <dbReference type="NCBI Taxonomy" id="652676"/>
    <lineage>
        <taxon>unclassified sequences</taxon>
        <taxon>metagenomes</taxon>
        <taxon>ecological metagenomes</taxon>
    </lineage>
</organism>
<name>A0A3B0ZLW3_9ZZZZ</name>
<keyword evidence="1 10" id="KW-0645">Protease</keyword>
<dbReference type="GO" id="GO:0004252">
    <property type="term" value="F:serine-type endopeptidase activity"/>
    <property type="evidence" value="ECO:0007669"/>
    <property type="project" value="UniProtKB-EC"/>
</dbReference>
<evidence type="ECO:0000256" key="6">
    <source>
        <dbReference type="ARBA" id="ARBA00050665"/>
    </source>
</evidence>
<dbReference type="InterPro" id="IPR046336">
    <property type="entry name" value="Lon_prtase_N_sf"/>
</dbReference>
<dbReference type="InterPro" id="IPR054594">
    <property type="entry name" value="Lon_lid"/>
</dbReference>
<keyword evidence="2" id="KW-0547">Nucleotide-binding</keyword>
<dbReference type="Gene3D" id="2.30.130.40">
    <property type="entry name" value="LON domain-like"/>
    <property type="match status" value="1"/>
</dbReference>
<dbReference type="SUPFAM" id="SSF52540">
    <property type="entry name" value="P-loop containing nucleoside triphosphate hydrolases"/>
    <property type="match status" value="1"/>
</dbReference>
<evidence type="ECO:0000256" key="5">
    <source>
        <dbReference type="ARBA" id="ARBA00022840"/>
    </source>
</evidence>
<dbReference type="InterPro" id="IPR015947">
    <property type="entry name" value="PUA-like_sf"/>
</dbReference>
<sequence length="661" mass="74791">MYHMDIDHTDSSNSELVRARDVLPNAIPILPQTERPFFPGQAIPLLVDADEWGDTITAAQKNADNTIGLMLVRHKRAEQAELKDFYRMGTACRIHRVGRQDGRMQVLLEGLQRFRIADWTSSQVPFTARVSYFPEDRYEEVPEIKAYAIAVINTIKELVPLNPLYGEEFKLFLDNFHPNDPSHLADFAASLTTSAKEEQQQVLEATDLLTRLERVHVLINKELEIAKAQAHIRKQVEDDMQGHQREHILREQMKVIQKELGISKDDRTAETDKFHERIETLSIPEVAQKRINEEMQKFSVLETGSPEYATTRNYLDWLTQLPWGQYSEDQLDLKQAKIILDQDHDGLKDIKQRILEFIGVGIMKGEVSGSIILFVGPPGVGKTSLGRSIARTLGRKFFRFSLGGMRDEAEIKGHRRTYVGALPGKFIQAFKDTQSANPVIMLDEIDKVGASYRGDPASALLEVLDPEQNSDFLDHYLDVPFDLSKALFICTANQLDTIPAPLLDRMEVIQLSGYLASEKLEIARNHLLPRQLERNGLKKRGQLRIDKTALRRIVEQYAREAGVRRLEKYLGQIARKAVVKILDGKKQPIHVRATDIEDYLGKPIFTKDKPITGIGVITGLAWTSMGGATLSVEANRIHSFNRGFKLTGQLGDVMKESAEIA</sequence>
<dbReference type="PROSITE" id="PS51787">
    <property type="entry name" value="LON_N"/>
    <property type="match status" value="1"/>
</dbReference>
<dbReference type="InterPro" id="IPR027065">
    <property type="entry name" value="Lon_Prtase"/>
</dbReference>
<feature type="non-terminal residue" evidence="10">
    <location>
        <position position="661"/>
    </location>
</feature>
<dbReference type="GO" id="GO:0016887">
    <property type="term" value="F:ATP hydrolysis activity"/>
    <property type="evidence" value="ECO:0007669"/>
    <property type="project" value="InterPro"/>
</dbReference>
<comment type="catalytic activity">
    <reaction evidence="6">
        <text>Hydrolysis of proteins in presence of ATP.</text>
        <dbReference type="EC" id="3.4.21.53"/>
    </reaction>
</comment>
<dbReference type="AlphaFoldDB" id="A0A3B0ZLW3"/>
<dbReference type="Gene3D" id="3.30.230.10">
    <property type="match status" value="1"/>
</dbReference>
<evidence type="ECO:0000259" key="8">
    <source>
        <dbReference type="PROSITE" id="PS51786"/>
    </source>
</evidence>
<dbReference type="PROSITE" id="PS51786">
    <property type="entry name" value="LON_PROTEOLYTIC"/>
    <property type="match status" value="1"/>
</dbReference>
<dbReference type="PRINTS" id="PR00830">
    <property type="entry name" value="ENDOLAPTASE"/>
</dbReference>
<dbReference type="GO" id="GO:0006515">
    <property type="term" value="P:protein quality control for misfolded or incompletely synthesized proteins"/>
    <property type="evidence" value="ECO:0007669"/>
    <property type="project" value="TreeGrafter"/>
</dbReference>
<evidence type="ECO:0000259" key="9">
    <source>
        <dbReference type="PROSITE" id="PS51787"/>
    </source>
</evidence>
<evidence type="ECO:0000256" key="3">
    <source>
        <dbReference type="ARBA" id="ARBA00022801"/>
    </source>
</evidence>
<dbReference type="SUPFAM" id="SSF88697">
    <property type="entry name" value="PUA domain-like"/>
    <property type="match status" value="1"/>
</dbReference>
<keyword evidence="5" id="KW-0067">ATP-binding</keyword>
<dbReference type="InterPro" id="IPR014721">
    <property type="entry name" value="Ribsml_uS5_D2-typ_fold_subgr"/>
</dbReference>
<dbReference type="FunFam" id="3.40.50.300:FF:000021">
    <property type="entry name" value="Lon protease homolog"/>
    <property type="match status" value="1"/>
</dbReference>
<dbReference type="Pfam" id="PF22667">
    <property type="entry name" value="Lon_lid"/>
    <property type="match status" value="1"/>
</dbReference>
<dbReference type="PANTHER" id="PTHR43718">
    <property type="entry name" value="LON PROTEASE"/>
    <property type="match status" value="1"/>
</dbReference>
<dbReference type="Pfam" id="PF02190">
    <property type="entry name" value="LON_substr_bdg"/>
    <property type="match status" value="1"/>
</dbReference>
<dbReference type="InterPro" id="IPR008269">
    <property type="entry name" value="Lon_proteolytic"/>
</dbReference>
<dbReference type="InterPro" id="IPR003111">
    <property type="entry name" value="Lon_prtase_N"/>
</dbReference>
<keyword evidence="3 10" id="KW-0378">Hydrolase</keyword>
<accession>A0A3B0ZLW3</accession>
<dbReference type="SUPFAM" id="SSF54211">
    <property type="entry name" value="Ribosomal protein S5 domain 2-like"/>
    <property type="match status" value="1"/>
</dbReference>
<dbReference type="InterPro" id="IPR003959">
    <property type="entry name" value="ATPase_AAA_core"/>
</dbReference>
<dbReference type="SMART" id="SM00464">
    <property type="entry name" value="LON"/>
    <property type="match status" value="1"/>
</dbReference>
<evidence type="ECO:0000256" key="1">
    <source>
        <dbReference type="ARBA" id="ARBA00022670"/>
    </source>
</evidence>
<dbReference type="Pfam" id="PF05362">
    <property type="entry name" value="Lon_C"/>
    <property type="match status" value="1"/>
</dbReference>
<dbReference type="SMART" id="SM00382">
    <property type="entry name" value="AAA"/>
    <property type="match status" value="1"/>
</dbReference>
<dbReference type="NCBIfam" id="TIGR00763">
    <property type="entry name" value="lon"/>
    <property type="match status" value="1"/>
</dbReference>
<proteinExistence type="predicted"/>
<evidence type="ECO:0000256" key="4">
    <source>
        <dbReference type="ARBA" id="ARBA00022825"/>
    </source>
</evidence>
<dbReference type="EMBL" id="UOFK01000269">
    <property type="protein sequence ID" value="VAW81626.1"/>
    <property type="molecule type" value="Genomic_DNA"/>
</dbReference>
<dbReference type="Gene3D" id="1.10.8.60">
    <property type="match status" value="1"/>
</dbReference>
<dbReference type="Pfam" id="PF00004">
    <property type="entry name" value="AAA"/>
    <property type="match status" value="1"/>
</dbReference>
<dbReference type="GO" id="GO:0005524">
    <property type="term" value="F:ATP binding"/>
    <property type="evidence" value="ECO:0007669"/>
    <property type="project" value="UniProtKB-KW"/>
</dbReference>
<dbReference type="GO" id="GO:0004176">
    <property type="term" value="F:ATP-dependent peptidase activity"/>
    <property type="evidence" value="ECO:0007669"/>
    <property type="project" value="InterPro"/>
</dbReference>
<dbReference type="Gene3D" id="3.40.50.300">
    <property type="entry name" value="P-loop containing nucleotide triphosphate hydrolases"/>
    <property type="match status" value="1"/>
</dbReference>
<dbReference type="FunFam" id="1.20.5.5270:FF:000001">
    <property type="entry name" value="Lon protease homolog, mitochondrial"/>
    <property type="match status" value="1"/>
</dbReference>
<gene>
    <name evidence="10" type="ORF">MNBD_GAMMA13-135</name>
</gene>
<evidence type="ECO:0000256" key="2">
    <source>
        <dbReference type="ARBA" id="ARBA00022741"/>
    </source>
</evidence>
<protein>
    <recommendedName>
        <fullName evidence="7">endopeptidase La</fullName>
        <ecNumber evidence="7">3.4.21.53</ecNumber>
    </recommendedName>
</protein>
<dbReference type="Gene3D" id="1.20.5.5270">
    <property type="match status" value="1"/>
</dbReference>
<dbReference type="PANTHER" id="PTHR43718:SF2">
    <property type="entry name" value="LON PROTEASE HOMOLOG, MITOCHONDRIAL"/>
    <property type="match status" value="1"/>
</dbReference>
<reference evidence="10" key="1">
    <citation type="submission" date="2018-06" db="EMBL/GenBank/DDBJ databases">
        <authorList>
            <person name="Zhirakovskaya E."/>
        </authorList>
    </citation>
    <scope>NUCLEOTIDE SEQUENCE</scope>
</reference>
<dbReference type="InterPro" id="IPR020568">
    <property type="entry name" value="Ribosomal_Su5_D2-typ_SF"/>
</dbReference>
<evidence type="ECO:0000256" key="7">
    <source>
        <dbReference type="ARBA" id="ARBA00066743"/>
    </source>
</evidence>
<evidence type="ECO:0000313" key="10">
    <source>
        <dbReference type="EMBL" id="VAW81626.1"/>
    </source>
</evidence>
<dbReference type="InterPro" id="IPR027417">
    <property type="entry name" value="P-loop_NTPase"/>
</dbReference>
<dbReference type="EC" id="3.4.21.53" evidence="7"/>
<dbReference type="InterPro" id="IPR004815">
    <property type="entry name" value="Lon_bac/euk-typ"/>
</dbReference>
<feature type="domain" description="Lon N-terminal" evidence="9">
    <location>
        <begin position="27"/>
        <end position="223"/>
    </location>
</feature>
<dbReference type="InterPro" id="IPR003593">
    <property type="entry name" value="AAA+_ATPase"/>
</dbReference>
<feature type="domain" description="Lon proteolytic" evidence="8">
    <location>
        <begin position="611"/>
        <end position="661"/>
    </location>
</feature>
<dbReference type="CDD" id="cd19500">
    <property type="entry name" value="RecA-like_Lon"/>
    <property type="match status" value="1"/>
</dbReference>
<dbReference type="Gene3D" id="1.20.58.1480">
    <property type="match status" value="1"/>
</dbReference>
<keyword evidence="4" id="KW-0720">Serine protease</keyword>